<accession>A0A9Q8IMU3</accession>
<sequence>MQHKDLNVLFNKSFEEEALTKKQRAVLQASLKLFADKGYDATTTSDIATLAGVAEGTVYKHFKTKENILNSLLIPFIREVVPKISNEFLESIEAGSFDQLSSLLKYMISNRLKFAMDNNFVAKIFVKELLEKPILINELKKKIEENLVYRFKPIINKLKNNNELIDISTEKFFQYLLSTLMGYVFPIIFINKGKKINIGEVTNDAVNFLMNGLHP</sequence>
<evidence type="ECO:0000313" key="5">
    <source>
        <dbReference type="Proteomes" id="UP000784700"/>
    </source>
</evidence>
<reference evidence="4" key="1">
    <citation type="submission" date="2018-08" db="EMBL/GenBank/DDBJ databases">
        <title>Comparative genomics of wild bee and flower associated Lactobacillus reveals potential adaptation to the bee host.</title>
        <authorList>
            <person name="Vuong H.Q."/>
            <person name="Mcfrederick Q.S."/>
        </authorList>
    </citation>
    <scope>NUCLEOTIDE SEQUENCE</scope>
    <source>
        <strain evidence="4">HV_63</strain>
    </source>
</reference>
<dbReference type="GO" id="GO:0003677">
    <property type="term" value="F:DNA binding"/>
    <property type="evidence" value="ECO:0007669"/>
    <property type="project" value="UniProtKB-UniRule"/>
</dbReference>
<dbReference type="AlphaFoldDB" id="A0A9Q8IMU3"/>
<dbReference type="RefSeq" id="WP_140936319.1">
    <property type="nucleotide sequence ID" value="NZ_QUBF01000007.1"/>
</dbReference>
<dbReference type="EMBL" id="QUBG01000007">
    <property type="protein sequence ID" value="TPR43087.1"/>
    <property type="molecule type" value="Genomic_DNA"/>
</dbReference>
<dbReference type="PROSITE" id="PS50977">
    <property type="entry name" value="HTH_TETR_2"/>
    <property type="match status" value="1"/>
</dbReference>
<feature type="domain" description="HTH tetR-type" evidence="3">
    <location>
        <begin position="20"/>
        <end position="80"/>
    </location>
</feature>
<evidence type="ECO:0000259" key="3">
    <source>
        <dbReference type="PROSITE" id="PS50977"/>
    </source>
</evidence>
<dbReference type="InterPro" id="IPR001647">
    <property type="entry name" value="HTH_TetR"/>
</dbReference>
<proteinExistence type="predicted"/>
<organism evidence="4 5">
    <name type="scientific">Apilactobacillus micheneri</name>
    <dbReference type="NCBI Taxonomy" id="1899430"/>
    <lineage>
        <taxon>Bacteria</taxon>
        <taxon>Bacillati</taxon>
        <taxon>Bacillota</taxon>
        <taxon>Bacilli</taxon>
        <taxon>Lactobacillales</taxon>
        <taxon>Lactobacillaceae</taxon>
        <taxon>Apilactobacillus</taxon>
    </lineage>
</organism>
<evidence type="ECO:0000256" key="1">
    <source>
        <dbReference type="ARBA" id="ARBA00023125"/>
    </source>
</evidence>
<comment type="caution">
    <text evidence="4">The sequence shown here is derived from an EMBL/GenBank/DDBJ whole genome shotgun (WGS) entry which is preliminary data.</text>
</comment>
<dbReference type="PROSITE" id="PS01081">
    <property type="entry name" value="HTH_TETR_1"/>
    <property type="match status" value="1"/>
</dbReference>
<dbReference type="SUPFAM" id="SSF46689">
    <property type="entry name" value="Homeodomain-like"/>
    <property type="match status" value="1"/>
</dbReference>
<dbReference type="Pfam" id="PF00440">
    <property type="entry name" value="TetR_N"/>
    <property type="match status" value="1"/>
</dbReference>
<dbReference type="Proteomes" id="UP000784700">
    <property type="component" value="Unassembled WGS sequence"/>
</dbReference>
<protein>
    <submittedName>
        <fullName evidence="4">TetR/AcrR family transcriptional regulator</fullName>
    </submittedName>
</protein>
<keyword evidence="1 2" id="KW-0238">DNA-binding</keyword>
<evidence type="ECO:0000256" key="2">
    <source>
        <dbReference type="PROSITE-ProRule" id="PRU00335"/>
    </source>
</evidence>
<dbReference type="Gene3D" id="1.10.357.10">
    <property type="entry name" value="Tetracycline Repressor, domain 2"/>
    <property type="match status" value="1"/>
</dbReference>
<dbReference type="PANTHER" id="PTHR43479">
    <property type="entry name" value="ACREF/ENVCD OPERON REPRESSOR-RELATED"/>
    <property type="match status" value="1"/>
</dbReference>
<dbReference type="PANTHER" id="PTHR43479:SF11">
    <property type="entry name" value="ACREF_ENVCD OPERON REPRESSOR-RELATED"/>
    <property type="match status" value="1"/>
</dbReference>
<evidence type="ECO:0000313" key="4">
    <source>
        <dbReference type="EMBL" id="TPR43087.1"/>
    </source>
</evidence>
<dbReference type="InterPro" id="IPR023772">
    <property type="entry name" value="DNA-bd_HTH_TetR-type_CS"/>
</dbReference>
<feature type="DNA-binding region" description="H-T-H motif" evidence="2">
    <location>
        <begin position="43"/>
        <end position="62"/>
    </location>
</feature>
<dbReference type="InterPro" id="IPR050624">
    <property type="entry name" value="HTH-type_Tx_Regulator"/>
</dbReference>
<dbReference type="PRINTS" id="PR00455">
    <property type="entry name" value="HTHTETR"/>
</dbReference>
<name>A0A9Q8IMU3_9LACO</name>
<dbReference type="InterPro" id="IPR009057">
    <property type="entry name" value="Homeodomain-like_sf"/>
</dbReference>
<gene>
    <name evidence="4" type="ORF">DY130_06270</name>
</gene>